<reference evidence="1 2" key="1">
    <citation type="submission" date="2020-01" db="EMBL/GenBank/DDBJ databases">
        <authorList>
            <person name="Gupta K D."/>
        </authorList>
    </citation>
    <scope>NUCLEOTIDE SEQUENCE [LARGE SCALE GENOMIC DNA]</scope>
</reference>
<gene>
    <name evidence="1" type="ORF">AAE3_LOCUS8349</name>
</gene>
<name>A0A8S0W7N4_CYCAE</name>
<keyword evidence="2" id="KW-1185">Reference proteome</keyword>
<evidence type="ECO:0000313" key="1">
    <source>
        <dbReference type="EMBL" id="CAA7266058.1"/>
    </source>
</evidence>
<organism evidence="1 2">
    <name type="scientific">Cyclocybe aegerita</name>
    <name type="common">Black poplar mushroom</name>
    <name type="synonym">Agrocybe aegerita</name>
    <dbReference type="NCBI Taxonomy" id="1973307"/>
    <lineage>
        <taxon>Eukaryota</taxon>
        <taxon>Fungi</taxon>
        <taxon>Dikarya</taxon>
        <taxon>Basidiomycota</taxon>
        <taxon>Agaricomycotina</taxon>
        <taxon>Agaricomycetes</taxon>
        <taxon>Agaricomycetidae</taxon>
        <taxon>Agaricales</taxon>
        <taxon>Agaricineae</taxon>
        <taxon>Bolbitiaceae</taxon>
        <taxon>Cyclocybe</taxon>
    </lineage>
</organism>
<dbReference type="Proteomes" id="UP000467700">
    <property type="component" value="Unassembled WGS sequence"/>
</dbReference>
<dbReference type="OrthoDB" id="2984821at2759"/>
<sequence length="160" mass="18166">MLSNIEQAITNVLSAEQTPNYENVLREYMNLTGYVLYLDDPCSSFFHNAIDKYIGHGEKLDSPFAHIVLEIRKQEFDFCLLLMQMRLGTELVPCPCCDVFMSGDEIKRKMGFMDDEVTQVPTRTKKLRSRCFTKTKSRSKVTGRAVAFDPCGPSKSASSM</sequence>
<dbReference type="EMBL" id="CACVBS010000052">
    <property type="protein sequence ID" value="CAA7266058.1"/>
    <property type="molecule type" value="Genomic_DNA"/>
</dbReference>
<comment type="caution">
    <text evidence="1">The sequence shown here is derived from an EMBL/GenBank/DDBJ whole genome shotgun (WGS) entry which is preliminary data.</text>
</comment>
<dbReference type="AlphaFoldDB" id="A0A8S0W7N4"/>
<evidence type="ECO:0000313" key="2">
    <source>
        <dbReference type="Proteomes" id="UP000467700"/>
    </source>
</evidence>
<protein>
    <submittedName>
        <fullName evidence="1">Uncharacterized protein</fullName>
    </submittedName>
</protein>
<accession>A0A8S0W7N4</accession>
<proteinExistence type="predicted"/>